<sequence>MVDRSTSIPGNQIENDSVKQDELDITNIPSDGQFLKVNMPTGDFTAVDAPSIVDLTAIVAVNQTNIVLNAFRIAVDASRSIFNMVDGIVDYFVDETGIDTVNSLNEDYDSVNDLYSPASSGGLSTSPYAHYKCNDDAANTTVTDDGTGSNNGTGNTNTSNYSVAGKINKGFEFNGSSDYIDITDLYTDIASDTTGSFAFWYAPDTGANGEILAFCEGGTGSNLDYFRIKTNASNTIQIQIANVDTQTLYANIDTTLTYAFKRVPF</sequence>
<reference evidence="1" key="1">
    <citation type="journal article" date="2014" name="Front. Microbiol.">
        <title>High frequency of phylogenetically diverse reductive dehalogenase-homologous genes in deep subseafloor sedimentary metagenomes.</title>
        <authorList>
            <person name="Kawai M."/>
            <person name="Futagami T."/>
            <person name="Toyoda A."/>
            <person name="Takaki Y."/>
            <person name="Nishi S."/>
            <person name="Hori S."/>
            <person name="Arai W."/>
            <person name="Tsubouchi T."/>
            <person name="Morono Y."/>
            <person name="Uchiyama I."/>
            <person name="Ito T."/>
            <person name="Fujiyama A."/>
            <person name="Inagaki F."/>
            <person name="Takami H."/>
        </authorList>
    </citation>
    <scope>NUCLEOTIDE SEQUENCE</scope>
    <source>
        <strain evidence="1">Expedition CK06-06</strain>
    </source>
</reference>
<dbReference type="EMBL" id="BART01001848">
    <property type="protein sequence ID" value="GAG73588.1"/>
    <property type="molecule type" value="Genomic_DNA"/>
</dbReference>
<gene>
    <name evidence="1" type="ORF">S01H4_06122</name>
</gene>
<name>X1AMJ1_9ZZZZ</name>
<dbReference type="Gene3D" id="2.60.120.200">
    <property type="match status" value="1"/>
</dbReference>
<protein>
    <submittedName>
        <fullName evidence="1">Uncharacterized protein</fullName>
    </submittedName>
</protein>
<dbReference type="SUPFAM" id="SSF49899">
    <property type="entry name" value="Concanavalin A-like lectins/glucanases"/>
    <property type="match status" value="1"/>
</dbReference>
<evidence type="ECO:0000313" key="1">
    <source>
        <dbReference type="EMBL" id="GAG73588.1"/>
    </source>
</evidence>
<accession>X1AMJ1</accession>
<dbReference type="InterPro" id="IPR013320">
    <property type="entry name" value="ConA-like_dom_sf"/>
</dbReference>
<dbReference type="AlphaFoldDB" id="X1AMJ1"/>
<organism evidence="1">
    <name type="scientific">marine sediment metagenome</name>
    <dbReference type="NCBI Taxonomy" id="412755"/>
    <lineage>
        <taxon>unclassified sequences</taxon>
        <taxon>metagenomes</taxon>
        <taxon>ecological metagenomes</taxon>
    </lineage>
</organism>
<proteinExistence type="predicted"/>
<comment type="caution">
    <text evidence="1">The sequence shown here is derived from an EMBL/GenBank/DDBJ whole genome shotgun (WGS) entry which is preliminary data.</text>
</comment>